<keyword evidence="3" id="KW-1185">Reference proteome</keyword>
<reference evidence="3" key="1">
    <citation type="journal article" date="2019" name="Nat. Commun.">
        <title>The genome of broomcorn millet.</title>
        <authorList>
            <person name="Zou C."/>
            <person name="Miki D."/>
            <person name="Li D."/>
            <person name="Tang Q."/>
            <person name="Xiao L."/>
            <person name="Rajput S."/>
            <person name="Deng P."/>
            <person name="Jia W."/>
            <person name="Huang R."/>
            <person name="Zhang M."/>
            <person name="Sun Y."/>
            <person name="Hu J."/>
            <person name="Fu X."/>
            <person name="Schnable P.S."/>
            <person name="Li F."/>
            <person name="Zhang H."/>
            <person name="Feng B."/>
            <person name="Zhu X."/>
            <person name="Liu R."/>
            <person name="Schnable J.C."/>
            <person name="Zhu J.-K."/>
            <person name="Zhang H."/>
        </authorList>
    </citation>
    <scope>NUCLEOTIDE SEQUENCE [LARGE SCALE GENOMIC DNA]</scope>
</reference>
<comment type="caution">
    <text evidence="2">The sequence shown here is derived from an EMBL/GenBank/DDBJ whole genome shotgun (WGS) entry which is preliminary data.</text>
</comment>
<dbReference type="STRING" id="4540.A0A3L6SBC1"/>
<dbReference type="PANTHER" id="PTHR33491">
    <property type="entry name" value="OSJNBA0016N04.9 PROTEIN"/>
    <property type="match status" value="1"/>
</dbReference>
<dbReference type="EMBL" id="PQIB02000005">
    <property type="protein sequence ID" value="RLN18295.1"/>
    <property type="molecule type" value="Genomic_DNA"/>
</dbReference>
<dbReference type="GO" id="GO:0016301">
    <property type="term" value="F:kinase activity"/>
    <property type="evidence" value="ECO:0007669"/>
    <property type="project" value="UniProtKB-KW"/>
</dbReference>
<evidence type="ECO:0000256" key="1">
    <source>
        <dbReference type="SAM" id="SignalP"/>
    </source>
</evidence>
<dbReference type="Proteomes" id="UP000275267">
    <property type="component" value="Unassembled WGS sequence"/>
</dbReference>
<gene>
    <name evidence="2" type="ORF">C2845_PM02G15920</name>
</gene>
<feature type="signal peptide" evidence="1">
    <location>
        <begin position="1"/>
        <end position="24"/>
    </location>
</feature>
<dbReference type="AlphaFoldDB" id="A0A3L6SBC1"/>
<dbReference type="OrthoDB" id="694680at2759"/>
<sequence length="87" mass="8766">MRRRYQQCRSGIVTLGSLLAAAAAALLLLVVADAGAAGGGHDGQLIGLPNCTTTCGRVSVPYPFGIEPGCQLRGSTSPATPATARRG</sequence>
<evidence type="ECO:0000313" key="2">
    <source>
        <dbReference type="EMBL" id="RLN18295.1"/>
    </source>
</evidence>
<proteinExistence type="predicted"/>
<protein>
    <submittedName>
        <fullName evidence="2">Wall-associated receptor kinase-like 16</fullName>
    </submittedName>
</protein>
<keyword evidence="1" id="KW-0732">Signal</keyword>
<name>A0A3L6SBC1_PANMI</name>
<feature type="chain" id="PRO_5017945284" evidence="1">
    <location>
        <begin position="25"/>
        <end position="87"/>
    </location>
</feature>
<evidence type="ECO:0000313" key="3">
    <source>
        <dbReference type="Proteomes" id="UP000275267"/>
    </source>
</evidence>
<accession>A0A3L6SBC1</accession>
<organism evidence="2 3">
    <name type="scientific">Panicum miliaceum</name>
    <name type="common">Proso millet</name>
    <name type="synonym">Broomcorn millet</name>
    <dbReference type="NCBI Taxonomy" id="4540"/>
    <lineage>
        <taxon>Eukaryota</taxon>
        <taxon>Viridiplantae</taxon>
        <taxon>Streptophyta</taxon>
        <taxon>Embryophyta</taxon>
        <taxon>Tracheophyta</taxon>
        <taxon>Spermatophyta</taxon>
        <taxon>Magnoliopsida</taxon>
        <taxon>Liliopsida</taxon>
        <taxon>Poales</taxon>
        <taxon>Poaceae</taxon>
        <taxon>PACMAD clade</taxon>
        <taxon>Panicoideae</taxon>
        <taxon>Panicodae</taxon>
        <taxon>Paniceae</taxon>
        <taxon>Panicinae</taxon>
        <taxon>Panicum</taxon>
        <taxon>Panicum sect. Panicum</taxon>
    </lineage>
</organism>